<evidence type="ECO:0000313" key="5">
    <source>
        <dbReference type="Proteomes" id="UP001231124"/>
    </source>
</evidence>
<feature type="modified residue" description="Phosphohistidine" evidence="2">
    <location>
        <position position="54"/>
    </location>
</feature>
<accession>A0ABU0HZ79</accession>
<keyword evidence="2" id="KW-0597">Phosphoprotein</keyword>
<dbReference type="InterPro" id="IPR036641">
    <property type="entry name" value="HPT_dom_sf"/>
</dbReference>
<proteinExistence type="predicted"/>
<protein>
    <submittedName>
        <fullName evidence="4">HPt (Histidine-containing phosphotransfer) domain-containing protein</fullName>
    </submittedName>
</protein>
<keyword evidence="5" id="KW-1185">Reference proteome</keyword>
<name>A0ABU0HZ79_9HYPH</name>
<keyword evidence="1" id="KW-0902">Two-component regulatory system</keyword>
<dbReference type="Gene3D" id="1.20.120.160">
    <property type="entry name" value="HPT domain"/>
    <property type="match status" value="1"/>
</dbReference>
<dbReference type="RefSeq" id="WP_238202798.1">
    <property type="nucleotide sequence ID" value="NZ_BPQE01000011.1"/>
</dbReference>
<gene>
    <name evidence="4" type="ORF">QO012_002152</name>
</gene>
<dbReference type="InterPro" id="IPR008207">
    <property type="entry name" value="Sig_transdc_His_kin_Hpt_dom"/>
</dbReference>
<organism evidence="4 5">
    <name type="scientific">Methylobacterium aerolatum</name>
    <dbReference type="NCBI Taxonomy" id="418708"/>
    <lineage>
        <taxon>Bacteria</taxon>
        <taxon>Pseudomonadati</taxon>
        <taxon>Pseudomonadota</taxon>
        <taxon>Alphaproteobacteria</taxon>
        <taxon>Hyphomicrobiales</taxon>
        <taxon>Methylobacteriaceae</taxon>
        <taxon>Methylobacterium</taxon>
    </lineage>
</organism>
<comment type="caution">
    <text evidence="4">The sequence shown here is derived from an EMBL/GenBank/DDBJ whole genome shotgun (WGS) entry which is preliminary data.</text>
</comment>
<evidence type="ECO:0000313" key="4">
    <source>
        <dbReference type="EMBL" id="MDQ0447652.1"/>
    </source>
</evidence>
<dbReference type="Pfam" id="PF01627">
    <property type="entry name" value="Hpt"/>
    <property type="match status" value="1"/>
</dbReference>
<evidence type="ECO:0000256" key="1">
    <source>
        <dbReference type="ARBA" id="ARBA00023012"/>
    </source>
</evidence>
<evidence type="ECO:0000256" key="2">
    <source>
        <dbReference type="PROSITE-ProRule" id="PRU00110"/>
    </source>
</evidence>
<feature type="domain" description="HPt" evidence="3">
    <location>
        <begin position="12"/>
        <end position="106"/>
    </location>
</feature>
<evidence type="ECO:0000259" key="3">
    <source>
        <dbReference type="PROSITE" id="PS50894"/>
    </source>
</evidence>
<sequence>MSGSLILNTTTRDELGATIGREKLDRLTGRLRDLLSTALRGSGRDGTEVGREAHTLVSMAGMLGFDALSEACRNLEYATQRGGDFAPDLREAARLRDETLAALANV</sequence>
<dbReference type="EMBL" id="JAUSVP010000005">
    <property type="protein sequence ID" value="MDQ0447652.1"/>
    <property type="molecule type" value="Genomic_DNA"/>
</dbReference>
<dbReference type="Proteomes" id="UP001231124">
    <property type="component" value="Unassembled WGS sequence"/>
</dbReference>
<reference evidence="4 5" key="1">
    <citation type="submission" date="2023-07" db="EMBL/GenBank/DDBJ databases">
        <title>Genomic Encyclopedia of Type Strains, Phase IV (KMG-IV): sequencing the most valuable type-strain genomes for metagenomic binning, comparative biology and taxonomic classification.</title>
        <authorList>
            <person name="Goeker M."/>
        </authorList>
    </citation>
    <scope>NUCLEOTIDE SEQUENCE [LARGE SCALE GENOMIC DNA]</scope>
    <source>
        <strain evidence="4 5">DSM 19013</strain>
    </source>
</reference>
<dbReference type="PROSITE" id="PS50894">
    <property type="entry name" value="HPT"/>
    <property type="match status" value="1"/>
</dbReference>
<dbReference type="SUPFAM" id="SSF47226">
    <property type="entry name" value="Histidine-containing phosphotransfer domain, HPT domain"/>
    <property type="match status" value="1"/>
</dbReference>